<dbReference type="InterPro" id="IPR013761">
    <property type="entry name" value="SAM/pointed_sf"/>
</dbReference>
<dbReference type="CDD" id="cd09535">
    <property type="entry name" value="SAM_BOI-like_fungal"/>
    <property type="match status" value="1"/>
</dbReference>
<dbReference type="SMART" id="SM00233">
    <property type="entry name" value="PH"/>
    <property type="match status" value="1"/>
</dbReference>
<dbReference type="InterPro" id="IPR001660">
    <property type="entry name" value="SAM"/>
</dbReference>
<feature type="compositionally biased region" description="Basic and acidic residues" evidence="2">
    <location>
        <begin position="180"/>
        <end position="210"/>
    </location>
</feature>
<feature type="non-terminal residue" evidence="6">
    <location>
        <position position="1"/>
    </location>
</feature>
<feature type="compositionally biased region" description="Low complexity" evidence="2">
    <location>
        <begin position="1026"/>
        <end position="1035"/>
    </location>
</feature>
<feature type="compositionally biased region" description="Gly residues" evidence="2">
    <location>
        <begin position="170"/>
        <end position="179"/>
    </location>
</feature>
<feature type="compositionally biased region" description="Gly residues" evidence="2">
    <location>
        <begin position="36"/>
        <end position="52"/>
    </location>
</feature>
<dbReference type="PANTHER" id="PTHR22902:SF27">
    <property type="entry name" value="PLECKSTRIN HOMOLOGY DOMAIN-CONTAINING FAMILY A MEMBER 3"/>
    <property type="match status" value="1"/>
</dbReference>
<accession>A0A409VZ86</accession>
<feature type="compositionally biased region" description="Basic and acidic residues" evidence="2">
    <location>
        <begin position="901"/>
        <end position="949"/>
    </location>
</feature>
<evidence type="ECO:0000259" key="5">
    <source>
        <dbReference type="PROSITE" id="PS50105"/>
    </source>
</evidence>
<dbReference type="CDD" id="cd13316">
    <property type="entry name" value="PH_Boi"/>
    <property type="match status" value="1"/>
</dbReference>
<comment type="caution">
    <text evidence="6">The sequence shown here is derived from an EMBL/GenBank/DDBJ whole genome shotgun (WGS) entry which is preliminary data.</text>
</comment>
<dbReference type="Gene3D" id="1.10.150.50">
    <property type="entry name" value="Transcription Factor, Ets-1"/>
    <property type="match status" value="1"/>
</dbReference>
<dbReference type="GO" id="GO:0007032">
    <property type="term" value="P:endosome organization"/>
    <property type="evidence" value="ECO:0007669"/>
    <property type="project" value="TreeGrafter"/>
</dbReference>
<feature type="region of interest" description="Disordered" evidence="2">
    <location>
        <begin position="760"/>
        <end position="791"/>
    </location>
</feature>
<feature type="compositionally biased region" description="Pro residues" evidence="2">
    <location>
        <begin position="489"/>
        <end position="501"/>
    </location>
</feature>
<feature type="compositionally biased region" description="Low complexity" evidence="2">
    <location>
        <begin position="513"/>
        <end position="524"/>
    </location>
</feature>
<evidence type="ECO:0000256" key="1">
    <source>
        <dbReference type="ARBA" id="ARBA00022553"/>
    </source>
</evidence>
<feature type="region of interest" description="Disordered" evidence="2">
    <location>
        <begin position="1282"/>
        <end position="1323"/>
    </location>
</feature>
<dbReference type="GO" id="GO:0005769">
    <property type="term" value="C:early endosome"/>
    <property type="evidence" value="ECO:0007669"/>
    <property type="project" value="TreeGrafter"/>
</dbReference>
<feature type="compositionally biased region" description="Low complexity" evidence="2">
    <location>
        <begin position="767"/>
        <end position="781"/>
    </location>
</feature>
<evidence type="ECO:0000259" key="3">
    <source>
        <dbReference type="PROSITE" id="PS50003"/>
    </source>
</evidence>
<evidence type="ECO:0000259" key="4">
    <source>
        <dbReference type="PROSITE" id="PS50021"/>
    </source>
</evidence>
<evidence type="ECO:0008006" key="8">
    <source>
        <dbReference type="Google" id="ProtNLM"/>
    </source>
</evidence>
<dbReference type="SMART" id="SM00454">
    <property type="entry name" value="SAM"/>
    <property type="match status" value="1"/>
</dbReference>
<keyword evidence="7" id="KW-1185">Reference proteome</keyword>
<feature type="compositionally biased region" description="Gly residues" evidence="2">
    <location>
        <begin position="525"/>
        <end position="540"/>
    </location>
</feature>
<feature type="compositionally biased region" description="Gly residues" evidence="2">
    <location>
        <begin position="684"/>
        <end position="696"/>
    </location>
</feature>
<feature type="region of interest" description="Disordered" evidence="2">
    <location>
        <begin position="656"/>
        <end position="724"/>
    </location>
</feature>
<feature type="compositionally biased region" description="Basic and acidic residues" evidence="2">
    <location>
        <begin position="1301"/>
        <end position="1315"/>
    </location>
</feature>
<dbReference type="PANTHER" id="PTHR22902">
    <property type="entry name" value="SESQUIPEDALIAN"/>
    <property type="match status" value="1"/>
</dbReference>
<feature type="domain" description="PH" evidence="3">
    <location>
        <begin position="1159"/>
        <end position="1257"/>
    </location>
</feature>
<dbReference type="GO" id="GO:0005829">
    <property type="term" value="C:cytosol"/>
    <property type="evidence" value="ECO:0007669"/>
    <property type="project" value="GOC"/>
</dbReference>
<feature type="compositionally biased region" description="Basic and acidic residues" evidence="2">
    <location>
        <begin position="1080"/>
        <end position="1092"/>
    </location>
</feature>
<feature type="compositionally biased region" description="Basic and acidic residues" evidence="2">
    <location>
        <begin position="1119"/>
        <end position="1136"/>
    </location>
</feature>
<dbReference type="InterPro" id="IPR011993">
    <property type="entry name" value="PH-like_dom_sf"/>
</dbReference>
<dbReference type="EMBL" id="NHYE01005496">
    <property type="protein sequence ID" value="PPQ71582.1"/>
    <property type="molecule type" value="Genomic_DNA"/>
</dbReference>
<dbReference type="SUPFAM" id="SSF50729">
    <property type="entry name" value="PH domain-like"/>
    <property type="match status" value="1"/>
</dbReference>
<proteinExistence type="predicted"/>
<keyword evidence="1" id="KW-0597">Phosphoprotein</keyword>
<feature type="compositionally biased region" description="Acidic residues" evidence="2">
    <location>
        <begin position="271"/>
        <end position="287"/>
    </location>
</feature>
<protein>
    <recommendedName>
        <fullName evidence="8">PH domain-containing protein</fullName>
    </recommendedName>
</protein>
<dbReference type="InterPro" id="IPR001715">
    <property type="entry name" value="CH_dom"/>
</dbReference>
<dbReference type="PROSITE" id="PS50003">
    <property type="entry name" value="PH_DOMAIN"/>
    <property type="match status" value="1"/>
</dbReference>
<dbReference type="Proteomes" id="UP000284706">
    <property type="component" value="Unassembled WGS sequence"/>
</dbReference>
<dbReference type="GO" id="GO:0001881">
    <property type="term" value="P:receptor recycling"/>
    <property type="evidence" value="ECO:0007669"/>
    <property type="project" value="TreeGrafter"/>
</dbReference>
<feature type="region of interest" description="Disordered" evidence="2">
    <location>
        <begin position="806"/>
        <end position="854"/>
    </location>
</feature>
<feature type="compositionally biased region" description="Low complexity" evidence="2">
    <location>
        <begin position="386"/>
        <end position="396"/>
    </location>
</feature>
<dbReference type="Gene3D" id="1.10.418.10">
    <property type="entry name" value="Calponin-like domain"/>
    <property type="match status" value="1"/>
</dbReference>
<dbReference type="Gene3D" id="2.30.29.30">
    <property type="entry name" value="Pleckstrin-homology domain (PH domain)/Phosphotyrosine-binding domain (PTB)"/>
    <property type="match status" value="1"/>
</dbReference>
<feature type="compositionally biased region" description="Low complexity" evidence="2">
    <location>
        <begin position="999"/>
        <end position="1010"/>
    </location>
</feature>
<dbReference type="Pfam" id="PF00169">
    <property type="entry name" value="PH"/>
    <property type="match status" value="1"/>
</dbReference>
<feature type="compositionally biased region" description="Low complexity" evidence="2">
    <location>
        <begin position="477"/>
        <end position="488"/>
    </location>
</feature>
<feature type="compositionally biased region" description="Low complexity" evidence="2">
    <location>
        <begin position="350"/>
        <end position="370"/>
    </location>
</feature>
<dbReference type="SUPFAM" id="SSF47576">
    <property type="entry name" value="Calponin-homology domain, CH-domain"/>
    <property type="match status" value="1"/>
</dbReference>
<feature type="domain" description="Calponin-homology (CH)" evidence="4">
    <location>
        <begin position="1383"/>
        <end position="1491"/>
    </location>
</feature>
<feature type="domain" description="SAM" evidence="5">
    <location>
        <begin position="552"/>
        <end position="617"/>
    </location>
</feature>
<dbReference type="OrthoDB" id="73680at2759"/>
<evidence type="ECO:0000313" key="7">
    <source>
        <dbReference type="Proteomes" id="UP000284706"/>
    </source>
</evidence>
<dbReference type="GO" id="GO:0055037">
    <property type="term" value="C:recycling endosome"/>
    <property type="evidence" value="ECO:0007669"/>
    <property type="project" value="TreeGrafter"/>
</dbReference>
<dbReference type="InParanoid" id="A0A409VZ86"/>
<feature type="compositionally biased region" description="Polar residues" evidence="2">
    <location>
        <begin position="698"/>
        <end position="708"/>
    </location>
</feature>
<dbReference type="SUPFAM" id="SSF47769">
    <property type="entry name" value="SAM/Pointed domain"/>
    <property type="match status" value="1"/>
</dbReference>
<feature type="region of interest" description="Disordered" evidence="2">
    <location>
        <begin position="129"/>
        <end position="549"/>
    </location>
</feature>
<sequence length="1517" mass="160500">PLPEESEPSSTPPQIVSPVPKAQGQGQATFLKLNGHGLGLERGNGGGIGGADGYESDFGHTDVEGEGETDLEHETDHEHEHELGLGLGHGHDADADADASSLHLDTLPDGEVMKATMTDVQKAIEQLGRGAAGGEDGDGSRSFSFASSRDGVDTETDDTDLDLDMSDVDGGAGGGGGYGGERENGDWHKSARRKLADKARKAVEEAEKLEAMLNGSSGEASGSGLGSGSGSSSRRAVAPPIEVELSDESEAEDEGDFTRSSRFRREHPNIMEEDEEDEELEEDDDERGGERIPSVVPSVRTRDGSASAADTETVHDEGDEGMMVPPRDESDVPTATARQLEFPVFSPPLAQSSQGQSTSAQQQPQHQANAEHAPEEDGQYAARPASPAKYTYSYPTPTSPPPPATGIPEPALLIPPVVASPPPQQEQTRVSTPASRELVTATQAQVQNGIPSPSPSSHFGFAQSTGNTGNKHDSIVTSSSAPAYTSAPIPGPGLAPSPGPAQPQSQAHTSQVQPQQSISTLSSSVGGGGAVEGQGQGQSKGGDWKKTHPSEWTLEQVIEWLKSRGFDQEVCDKFMEQEITGDVLLELDVNLLKTEIGIMAFGKRMRIANAITELRRPPSIEYSSELPLALSGSEHPSPVHMSYAQGMGQQGYAQGLGQMQTHSRTQSQSQSHHSFPGSIRQDQGVGGMGAGMGGMGHSYSQSMASSLGSPMVPNGNGSLNGHVYPASQNQFEAVQEDPSTRTNLAAGLAAAGGVGLGIGLNTPSRLHPSSHSNPNSNPNSPGWTQLNMSPSDGALKESALAVNGGSALVGRGGSGSKSRFGKRMSLSRPGTSGGSASGAVDEEDRGHMSDGDVVPTATSIRRKLFGRSQDSALSVRQQSQSPMPPASPVVQEAFEDDEDSKDSKDKDKEGKGTKGAKGTREKEKEGKGSKDKGKGKDKDKDKKEGDTARDSTSSLGSRHARNKKSVDATGGAGGGGSKHADRLSIFGSTFGGTLKGRKPAPSTDDSPAPAGERTSKFSLPRLHGPSSIRKSSSSSQRPTTPGNGNGNGKASSPPSSRDFFGLPSIDSASSTLESNGGGSGKDKEREKEKEQKNGNTLRKRTVSSPHIVGLPPTSSSNGADRDSEKAHANTNGKDDSSPTIDGVGGPIKQGQSILEQIGDPDHMGWMRKKGDRYNTWKSRYFVLKGPHMYCLRSNSRSETKIKGYIHLVGYKVTVDENIDPGRYGFRIDHDHDKTHYFSSEEKTVVREWMKAIMKATIGRDYSKPVISSCNIPTIPLVVAQAMNPAPRPPSPTARDATQKALRRENPEMLSSRDARVLMGLPGAGEVKDDRARVDTFFSDDTGRGDDSGVGLQLPSPRRTTAPPPPRPSREMRRSSSQRTSSNNIVDDALIDWANSHLPAHLQITDPTGPLCSGLALLRLAESIKGRPSSPPVPDSAFPTDPNDDKLDGLFRLFDFLLDNDVKMGSVSINDVRQGKRDKIVQLLRALKAWEDKRRALASTIAKGSMQAGAGFMVPVVM</sequence>
<feature type="region of interest" description="Disordered" evidence="2">
    <location>
        <begin position="1336"/>
        <end position="1384"/>
    </location>
</feature>
<dbReference type="InterPro" id="IPR045188">
    <property type="entry name" value="Boi1/Boi2-like"/>
</dbReference>
<dbReference type="InterPro" id="IPR001849">
    <property type="entry name" value="PH_domain"/>
</dbReference>
<dbReference type="PROSITE" id="PS50105">
    <property type="entry name" value="SAM_DOMAIN"/>
    <property type="match status" value="1"/>
</dbReference>
<organism evidence="6 7">
    <name type="scientific">Gymnopilus dilepis</name>
    <dbReference type="NCBI Taxonomy" id="231916"/>
    <lineage>
        <taxon>Eukaryota</taxon>
        <taxon>Fungi</taxon>
        <taxon>Dikarya</taxon>
        <taxon>Basidiomycota</taxon>
        <taxon>Agaricomycotina</taxon>
        <taxon>Agaricomycetes</taxon>
        <taxon>Agaricomycetidae</taxon>
        <taxon>Agaricales</taxon>
        <taxon>Agaricineae</taxon>
        <taxon>Hymenogastraceae</taxon>
        <taxon>Gymnopilus</taxon>
    </lineage>
</organism>
<dbReference type="PROSITE" id="PS50021">
    <property type="entry name" value="CH"/>
    <property type="match status" value="1"/>
</dbReference>
<dbReference type="GO" id="GO:0042147">
    <property type="term" value="P:retrograde transport, endosome to Golgi"/>
    <property type="evidence" value="ECO:0007669"/>
    <property type="project" value="TreeGrafter"/>
</dbReference>
<feature type="compositionally biased region" description="Acidic residues" evidence="2">
    <location>
        <begin position="244"/>
        <end position="255"/>
    </location>
</feature>
<dbReference type="GO" id="GO:0005802">
    <property type="term" value="C:trans-Golgi network"/>
    <property type="evidence" value="ECO:0007669"/>
    <property type="project" value="TreeGrafter"/>
</dbReference>
<dbReference type="Pfam" id="PF07647">
    <property type="entry name" value="SAM_2"/>
    <property type="match status" value="1"/>
</dbReference>
<name>A0A409VZ86_9AGAR</name>
<feature type="region of interest" description="Disordered" evidence="2">
    <location>
        <begin position="1"/>
        <end position="98"/>
    </location>
</feature>
<gene>
    <name evidence="6" type="ORF">CVT26_010550</name>
</gene>
<evidence type="ECO:0000313" key="6">
    <source>
        <dbReference type="EMBL" id="PPQ71582.1"/>
    </source>
</evidence>
<reference evidence="6 7" key="1">
    <citation type="journal article" date="2018" name="Evol. Lett.">
        <title>Horizontal gene cluster transfer increased hallucinogenic mushroom diversity.</title>
        <authorList>
            <person name="Reynolds H.T."/>
            <person name="Vijayakumar V."/>
            <person name="Gluck-Thaler E."/>
            <person name="Korotkin H.B."/>
            <person name="Matheny P.B."/>
            <person name="Slot J.C."/>
        </authorList>
    </citation>
    <scope>NUCLEOTIDE SEQUENCE [LARGE SCALE GENOMIC DNA]</scope>
    <source>
        <strain evidence="6 7">SRW20</strain>
    </source>
</reference>
<feature type="compositionally biased region" description="Acidic residues" evidence="2">
    <location>
        <begin position="153"/>
        <end position="167"/>
    </location>
</feature>
<feature type="compositionally biased region" description="Polar residues" evidence="2">
    <location>
        <begin position="425"/>
        <end position="469"/>
    </location>
</feature>
<feature type="compositionally biased region" description="Basic and acidic residues" evidence="2">
    <location>
        <begin position="70"/>
        <end position="94"/>
    </location>
</feature>
<dbReference type="STRING" id="231916.A0A409VZ86"/>
<feature type="region of interest" description="Disordered" evidence="2">
    <location>
        <begin position="868"/>
        <end position="1148"/>
    </location>
</feature>
<evidence type="ECO:0000256" key="2">
    <source>
        <dbReference type="SAM" id="MobiDB-lite"/>
    </source>
</evidence>
<feature type="compositionally biased region" description="Low complexity" evidence="2">
    <location>
        <begin position="656"/>
        <end position="674"/>
    </location>
</feature>
<dbReference type="InterPro" id="IPR036872">
    <property type="entry name" value="CH_dom_sf"/>
</dbReference>